<organism evidence="2 3">
    <name type="scientific">Brassica carinata</name>
    <name type="common">Ethiopian mustard</name>
    <name type="synonym">Abyssinian cabbage</name>
    <dbReference type="NCBI Taxonomy" id="52824"/>
    <lineage>
        <taxon>Eukaryota</taxon>
        <taxon>Viridiplantae</taxon>
        <taxon>Streptophyta</taxon>
        <taxon>Embryophyta</taxon>
        <taxon>Tracheophyta</taxon>
        <taxon>Spermatophyta</taxon>
        <taxon>Magnoliopsida</taxon>
        <taxon>eudicotyledons</taxon>
        <taxon>Gunneridae</taxon>
        <taxon>Pentapetalae</taxon>
        <taxon>rosids</taxon>
        <taxon>malvids</taxon>
        <taxon>Brassicales</taxon>
        <taxon>Brassicaceae</taxon>
        <taxon>Brassiceae</taxon>
        <taxon>Brassica</taxon>
    </lineage>
</organism>
<evidence type="ECO:0000313" key="2">
    <source>
        <dbReference type="EMBL" id="KAG2249021.1"/>
    </source>
</evidence>
<evidence type="ECO:0000313" key="3">
    <source>
        <dbReference type="Proteomes" id="UP000886595"/>
    </source>
</evidence>
<sequence length="245" mass="29126">MSCFLLPKTVCRKILSIMSHFWWRNNKDSKGIHWRSWDKLSKPKYEGGREWNREKVERIVPPQERHLIERVQIGGPKSKDVYVWNYTKTCHYSVKSKYWVQCNEVGKRREPTMMNQPSFDFLYQLAWKSKASPKVHHFLWKCISNSLHVAENMKKKHMARDGQCLRCAHGTEKINHVLFQCPLARLVWALSSIPTPPGGILDNSLYSNLFHVLNLEKEYPKEDVQADTGPWILWRLWKNRNDFIF</sequence>
<dbReference type="AlphaFoldDB" id="A0A8X7TR13"/>
<feature type="domain" description="Reverse transcriptase zinc-binding" evidence="1">
    <location>
        <begin position="121"/>
        <end position="188"/>
    </location>
</feature>
<name>A0A8X7TR13_BRACI</name>
<accession>A0A8X7TR13</accession>
<reference evidence="2 3" key="1">
    <citation type="submission" date="2020-02" db="EMBL/GenBank/DDBJ databases">
        <authorList>
            <person name="Ma Q."/>
            <person name="Huang Y."/>
            <person name="Song X."/>
            <person name="Pei D."/>
        </authorList>
    </citation>
    <scope>NUCLEOTIDE SEQUENCE [LARGE SCALE GENOMIC DNA]</scope>
    <source>
        <strain evidence="2">Sxm20200214</strain>
        <tissue evidence="2">Leaf</tissue>
    </source>
</reference>
<dbReference type="PANTHER" id="PTHR33116">
    <property type="entry name" value="REVERSE TRANSCRIPTASE ZINC-BINDING DOMAIN-CONTAINING PROTEIN-RELATED-RELATED"/>
    <property type="match status" value="1"/>
</dbReference>
<dbReference type="Proteomes" id="UP000886595">
    <property type="component" value="Unassembled WGS sequence"/>
</dbReference>
<keyword evidence="3" id="KW-1185">Reference proteome</keyword>
<gene>
    <name evidence="2" type="ORF">Bca52824_088649</name>
</gene>
<dbReference type="OrthoDB" id="1748441at2759"/>
<protein>
    <recommendedName>
        <fullName evidence="1">Reverse transcriptase zinc-binding domain-containing protein</fullName>
    </recommendedName>
</protein>
<dbReference type="EMBL" id="JAAMPC010000017">
    <property type="protein sequence ID" value="KAG2249021.1"/>
    <property type="molecule type" value="Genomic_DNA"/>
</dbReference>
<comment type="caution">
    <text evidence="2">The sequence shown here is derived from an EMBL/GenBank/DDBJ whole genome shotgun (WGS) entry which is preliminary data.</text>
</comment>
<dbReference type="Pfam" id="PF13966">
    <property type="entry name" value="zf-RVT"/>
    <property type="match status" value="1"/>
</dbReference>
<dbReference type="PANTHER" id="PTHR33116:SF86">
    <property type="entry name" value="REVERSE TRANSCRIPTASE DOMAIN-CONTAINING PROTEIN"/>
    <property type="match status" value="1"/>
</dbReference>
<proteinExistence type="predicted"/>
<evidence type="ECO:0000259" key="1">
    <source>
        <dbReference type="Pfam" id="PF13966"/>
    </source>
</evidence>
<dbReference type="InterPro" id="IPR026960">
    <property type="entry name" value="RVT-Znf"/>
</dbReference>